<comment type="caution">
    <text evidence="6">The sequence shown here is derived from an EMBL/GenBank/DDBJ whole genome shotgun (WGS) entry which is preliminary data.</text>
</comment>
<dbReference type="SUPFAM" id="SSF109604">
    <property type="entry name" value="HD-domain/PDEase-like"/>
    <property type="match status" value="1"/>
</dbReference>
<keyword evidence="2 3" id="KW-0378">Hydrolase</keyword>
<reference evidence="6" key="1">
    <citation type="submission" date="2022-07" db="EMBL/GenBank/DDBJ databases">
        <title>Phylogenomic reconstructions and comparative analyses of Kickxellomycotina fungi.</title>
        <authorList>
            <person name="Reynolds N.K."/>
            <person name="Stajich J.E."/>
            <person name="Barry K."/>
            <person name="Grigoriev I.V."/>
            <person name="Crous P."/>
            <person name="Smith M.E."/>
        </authorList>
    </citation>
    <scope>NUCLEOTIDE SEQUENCE</scope>
    <source>
        <strain evidence="6">CBS 109367</strain>
    </source>
</reference>
<dbReference type="PROSITE" id="PS00126">
    <property type="entry name" value="PDEASE_I_1"/>
    <property type="match status" value="1"/>
</dbReference>
<evidence type="ECO:0000259" key="5">
    <source>
        <dbReference type="PROSITE" id="PS51845"/>
    </source>
</evidence>
<dbReference type="AlphaFoldDB" id="A0A9W8L587"/>
<evidence type="ECO:0000256" key="4">
    <source>
        <dbReference type="SAM" id="MobiDB-lite"/>
    </source>
</evidence>
<dbReference type="CDD" id="cd00077">
    <property type="entry name" value="HDc"/>
    <property type="match status" value="1"/>
</dbReference>
<keyword evidence="7" id="KW-1185">Reference proteome</keyword>
<dbReference type="EC" id="3.1.4.-" evidence="3"/>
<feature type="domain" description="PDEase" evidence="5">
    <location>
        <begin position="327"/>
        <end position="681"/>
    </location>
</feature>
<comment type="similarity">
    <text evidence="3">Belongs to the cyclic nucleotide phosphodiesterase family.</text>
</comment>
<comment type="cofactor">
    <cofactor evidence="3">
        <name>a divalent metal cation</name>
        <dbReference type="ChEBI" id="CHEBI:60240"/>
    </cofactor>
    <text evidence="3">Binds 2 divalent metal cations per subunit. Site 1 may preferentially bind zinc ions, while site 2 has a preference for magnesium and/or manganese ions.</text>
</comment>
<dbReference type="InterPro" id="IPR002073">
    <property type="entry name" value="PDEase_catalytic_dom"/>
</dbReference>
<feature type="compositionally biased region" description="Polar residues" evidence="4">
    <location>
        <begin position="770"/>
        <end position="779"/>
    </location>
</feature>
<dbReference type="PANTHER" id="PTHR11347">
    <property type="entry name" value="CYCLIC NUCLEOTIDE PHOSPHODIESTERASE"/>
    <property type="match status" value="1"/>
</dbReference>
<dbReference type="OrthoDB" id="546632at2759"/>
<accession>A0A9W8L587</accession>
<organism evidence="6 7">
    <name type="scientific">Coemansia spiralis</name>
    <dbReference type="NCBI Taxonomy" id="417178"/>
    <lineage>
        <taxon>Eukaryota</taxon>
        <taxon>Fungi</taxon>
        <taxon>Fungi incertae sedis</taxon>
        <taxon>Zoopagomycota</taxon>
        <taxon>Kickxellomycotina</taxon>
        <taxon>Kickxellomycetes</taxon>
        <taxon>Kickxellales</taxon>
        <taxon>Kickxellaceae</taxon>
        <taxon>Coemansia</taxon>
    </lineage>
</organism>
<dbReference type="GO" id="GO:0007165">
    <property type="term" value="P:signal transduction"/>
    <property type="evidence" value="ECO:0007669"/>
    <property type="project" value="InterPro"/>
</dbReference>
<evidence type="ECO:0000256" key="3">
    <source>
        <dbReference type="RuleBase" id="RU363067"/>
    </source>
</evidence>
<feature type="region of interest" description="Disordered" evidence="4">
    <location>
        <begin position="97"/>
        <end position="127"/>
    </location>
</feature>
<dbReference type="EMBL" id="JANBTX010000067">
    <property type="protein sequence ID" value="KAJ2687624.1"/>
    <property type="molecule type" value="Genomic_DNA"/>
</dbReference>
<dbReference type="SMART" id="SM00471">
    <property type="entry name" value="HDc"/>
    <property type="match status" value="1"/>
</dbReference>
<dbReference type="SUPFAM" id="SSF52172">
    <property type="entry name" value="CheY-like"/>
    <property type="match status" value="1"/>
</dbReference>
<dbReference type="InterPro" id="IPR023174">
    <property type="entry name" value="PDEase_CS"/>
</dbReference>
<protein>
    <recommendedName>
        <fullName evidence="3">Phosphodiesterase</fullName>
        <ecNumber evidence="3">3.1.4.-</ecNumber>
    </recommendedName>
</protein>
<keyword evidence="1 3" id="KW-0479">Metal-binding</keyword>
<dbReference type="InterPro" id="IPR003607">
    <property type="entry name" value="HD/PDEase_dom"/>
</dbReference>
<dbReference type="Gene3D" id="1.10.1300.10">
    <property type="entry name" value="3'5'-cyclic nucleotide phosphodiesterase, catalytic domain"/>
    <property type="match status" value="1"/>
</dbReference>
<evidence type="ECO:0000313" key="7">
    <source>
        <dbReference type="Proteomes" id="UP001151516"/>
    </source>
</evidence>
<dbReference type="InterPro" id="IPR011006">
    <property type="entry name" value="CheY-like_superfamily"/>
</dbReference>
<sequence length="779" mass="85101">MAPSSCTVLIVDKRFLCGVYYTTGAGSGGPAIRAGPARDDVVFVQELLEIYGQVVAVLSGDTALRWIFNHTGNKAIIVLIDVDDTYDLGDASASADADTGLIYTPPQSPNEQPQQRRRHSHDDSESSGPYGLALLRVIAHYVAIGVFRNVAPIAMSTSHEPAFMRQAASLGAMNYLVKPISAETVHSLWLNVFSCRTHPNATGGTRAANNNGPGRASSQTATSVGLMMHDGGGDACTLTPQQAIFQRRIRTDTVNGASTADIRNASFEEDFIRQFVPAISNTLPTAALSADAHATKLLGGSCGGLGAIGGDEVDGDEVDGDECSQFGGDAFVSSPRAEFLRSRLLEWSFCPYEMERNDLLDCAIIMIMDSAMCVDLKLRYSRVRKFVTILESAYYDNPYHNFCHAVDVTQCTFYMLHTIGLFNKTGPRRSSLRSPADASFPVRSILRPTDAVALVVASMCHDLGHPGLNNAFMVRVHTQLAEIYNDQSVLENFHAACFSMIMSYFFTDFVVPKAYQQQHGHPSAFDYEEFRRIAVHAILATDMARHFEFIGKCKAQYERFMSGSNLPLTAQQHEAERAQLAASILKCADISNIVRPFNISQRWTQRLNREVTLQGNIEESLGLSRSIVVDPTNIPTSQIAFYESCGRPLFNAVADLVPELRFMPDQLENNIRNWGFIKSNQKVPEVPYGLKHSSTFDLSTSTRAGSTDSAPDFLPKRSMASLLTPSTVPVVEHEVHLSLANYTLHAGGDETRPAPKSAAQLLAGVPSPPHSQRSTAAQT</sequence>
<feature type="region of interest" description="Disordered" evidence="4">
    <location>
        <begin position="748"/>
        <end position="779"/>
    </location>
</feature>
<dbReference type="GO" id="GO:0046872">
    <property type="term" value="F:metal ion binding"/>
    <property type="evidence" value="ECO:0007669"/>
    <property type="project" value="UniProtKB-KW"/>
</dbReference>
<name>A0A9W8L587_9FUNG</name>
<dbReference type="GO" id="GO:0004114">
    <property type="term" value="F:3',5'-cyclic-nucleotide phosphodiesterase activity"/>
    <property type="evidence" value="ECO:0007669"/>
    <property type="project" value="InterPro"/>
</dbReference>
<proteinExistence type="inferred from homology"/>
<evidence type="ECO:0000256" key="2">
    <source>
        <dbReference type="ARBA" id="ARBA00022801"/>
    </source>
</evidence>
<dbReference type="InterPro" id="IPR036971">
    <property type="entry name" value="PDEase_catalytic_dom_sf"/>
</dbReference>
<evidence type="ECO:0000256" key="1">
    <source>
        <dbReference type="ARBA" id="ARBA00022723"/>
    </source>
</evidence>
<gene>
    <name evidence="6" type="primary">PDE2</name>
    <name evidence="6" type="ORF">IWW39_002806</name>
</gene>
<dbReference type="Proteomes" id="UP001151516">
    <property type="component" value="Unassembled WGS sequence"/>
</dbReference>
<dbReference type="PROSITE" id="PS51845">
    <property type="entry name" value="PDEASE_I_2"/>
    <property type="match status" value="1"/>
</dbReference>
<evidence type="ECO:0000313" key="6">
    <source>
        <dbReference type="EMBL" id="KAJ2687624.1"/>
    </source>
</evidence>
<dbReference type="Pfam" id="PF00233">
    <property type="entry name" value="PDEase_I"/>
    <property type="match status" value="1"/>
</dbReference>